<comment type="caution">
    <text evidence="5">The sequence shown here is derived from an EMBL/GenBank/DDBJ whole genome shotgun (WGS) entry which is preliminary data.</text>
</comment>
<dbReference type="Gene3D" id="3.90.550.10">
    <property type="entry name" value="Spore Coat Polysaccharide Biosynthesis Protein SpsA, Chain A"/>
    <property type="match status" value="1"/>
</dbReference>
<dbReference type="Proteomes" id="UP001236507">
    <property type="component" value="Unassembled WGS sequence"/>
</dbReference>
<organism evidence="5 6">
    <name type="scientific">Flectobacillus roseus</name>
    <dbReference type="NCBI Taxonomy" id="502259"/>
    <lineage>
        <taxon>Bacteria</taxon>
        <taxon>Pseudomonadati</taxon>
        <taxon>Bacteroidota</taxon>
        <taxon>Cytophagia</taxon>
        <taxon>Cytophagales</taxon>
        <taxon>Flectobacillaceae</taxon>
        <taxon>Flectobacillus</taxon>
    </lineage>
</organism>
<keyword evidence="4" id="KW-0812">Transmembrane</keyword>
<dbReference type="PANTHER" id="PTHR43630">
    <property type="entry name" value="POLY-BETA-1,6-N-ACETYL-D-GLUCOSAMINE SYNTHASE"/>
    <property type="match status" value="1"/>
</dbReference>
<evidence type="ECO:0000256" key="3">
    <source>
        <dbReference type="ARBA" id="ARBA00022679"/>
    </source>
</evidence>
<comment type="similarity">
    <text evidence="1">Belongs to the glycosyltransferase 2 family.</text>
</comment>
<dbReference type="RefSeq" id="WP_166580317.1">
    <property type="nucleotide sequence ID" value="NZ_JASHIF010000004.1"/>
</dbReference>
<evidence type="ECO:0000313" key="5">
    <source>
        <dbReference type="EMBL" id="MDI9858675.1"/>
    </source>
</evidence>
<keyword evidence="2" id="KW-0328">Glycosyltransferase</keyword>
<feature type="transmembrane region" description="Helical" evidence="4">
    <location>
        <begin position="6"/>
        <end position="31"/>
    </location>
</feature>
<proteinExistence type="inferred from homology"/>
<feature type="transmembrane region" description="Helical" evidence="4">
    <location>
        <begin position="303"/>
        <end position="324"/>
    </location>
</feature>
<dbReference type="EMBL" id="JASHIF010000004">
    <property type="protein sequence ID" value="MDI9858675.1"/>
    <property type="molecule type" value="Genomic_DNA"/>
</dbReference>
<evidence type="ECO:0000313" key="6">
    <source>
        <dbReference type="Proteomes" id="UP001236507"/>
    </source>
</evidence>
<evidence type="ECO:0000256" key="2">
    <source>
        <dbReference type="ARBA" id="ARBA00022676"/>
    </source>
</evidence>
<accession>A0ABT6Y532</accession>
<dbReference type="Pfam" id="PF13641">
    <property type="entry name" value="Glyco_tranf_2_3"/>
    <property type="match status" value="1"/>
</dbReference>
<reference evidence="5 6" key="1">
    <citation type="submission" date="2023-05" db="EMBL/GenBank/DDBJ databases">
        <title>Novel species of genus Flectobacillus isolated from stream in China.</title>
        <authorList>
            <person name="Lu H."/>
        </authorList>
    </citation>
    <scope>NUCLEOTIDE SEQUENCE [LARGE SCALE GENOMIC DNA]</scope>
    <source>
        <strain evidence="5 6">KCTC 42575</strain>
    </source>
</reference>
<keyword evidence="4" id="KW-0472">Membrane</keyword>
<name>A0ABT6Y532_9BACT</name>
<gene>
    <name evidence="5" type="ORF">QM524_05615</name>
</gene>
<sequence length="403" mass="45807">MKQFIEILLVLALFLVFYTYVGYGIVAWVLVKIRTSLGKTFKAEFDPEYLPEVTLVVPAYNEMSCIESKLFNSLDLDYPTKKIEFLFVTEGSTDGTSEYIESICAQYPHVRMIGGTARRGKIEAMNMAVPTIKSPIVIFTDANTTLNNQAIKAIVRHFKDEKVGAVAGEKRIQTNDAEAAAGAGEGLYWKYESFLKKLDTQLYSVVGAAGELFAVRTNLFNPVEKDTLLDDFVISLRIAADGYRVIYEPEAYAIERPSFSIQDEMKRKIRIAAGGFQAIARLGFLLNIFKYGLLSFQYVSHRAMRWAVAPFCLPIIYFLNLLLVLQAEQGFLPQSFYLLLFLAQTAFYVMAFVGYTLENKQIRIKLLFVPFYFSFMNWCAIKGYARYRNGLTSGIWEKVKRAE</sequence>
<dbReference type="InterPro" id="IPR029044">
    <property type="entry name" value="Nucleotide-diphossugar_trans"/>
</dbReference>
<evidence type="ECO:0000256" key="1">
    <source>
        <dbReference type="ARBA" id="ARBA00006739"/>
    </source>
</evidence>
<dbReference type="SUPFAM" id="SSF53448">
    <property type="entry name" value="Nucleotide-diphospho-sugar transferases"/>
    <property type="match status" value="1"/>
</dbReference>
<feature type="transmembrane region" description="Helical" evidence="4">
    <location>
        <begin position="271"/>
        <end position="291"/>
    </location>
</feature>
<evidence type="ECO:0000256" key="4">
    <source>
        <dbReference type="SAM" id="Phobius"/>
    </source>
</evidence>
<keyword evidence="3" id="KW-0808">Transferase</keyword>
<dbReference type="CDD" id="cd06439">
    <property type="entry name" value="CESA_like_1"/>
    <property type="match status" value="1"/>
</dbReference>
<keyword evidence="4" id="KW-1133">Transmembrane helix</keyword>
<keyword evidence="6" id="KW-1185">Reference proteome</keyword>
<protein>
    <submittedName>
        <fullName evidence="5">Glycosyltransferase family 2 protein</fullName>
    </submittedName>
</protein>
<feature type="transmembrane region" description="Helical" evidence="4">
    <location>
        <begin position="336"/>
        <end position="356"/>
    </location>
</feature>
<dbReference type="PANTHER" id="PTHR43630:SF1">
    <property type="entry name" value="POLY-BETA-1,6-N-ACETYL-D-GLUCOSAMINE SYNTHASE"/>
    <property type="match status" value="1"/>
</dbReference>